<evidence type="ECO:0000313" key="9">
    <source>
        <dbReference type="Proteomes" id="UP000095038"/>
    </source>
</evidence>
<dbReference type="SUPFAM" id="SSF46785">
    <property type="entry name" value="Winged helix' DNA-binding domain"/>
    <property type="match status" value="1"/>
</dbReference>
<reference evidence="9" key="1">
    <citation type="submission" date="2016-05" db="EMBL/GenBank/DDBJ databases">
        <title>Comparative genomics of biotechnologically important yeasts.</title>
        <authorList>
            <consortium name="DOE Joint Genome Institute"/>
            <person name="Riley R."/>
            <person name="Haridas S."/>
            <person name="Wolfe K.H."/>
            <person name="Lopes M.R."/>
            <person name="Hittinger C.T."/>
            <person name="Goker M."/>
            <person name="Salamov A."/>
            <person name="Wisecaver J."/>
            <person name="Long T.M."/>
            <person name="Aerts A.L."/>
            <person name="Barry K."/>
            <person name="Choi C."/>
            <person name="Clum A."/>
            <person name="Coughlan A.Y."/>
            <person name="Deshpande S."/>
            <person name="Douglass A.P."/>
            <person name="Hanson S.J."/>
            <person name="Klenk H.-P."/>
            <person name="Labutti K."/>
            <person name="Lapidus A."/>
            <person name="Lindquist E."/>
            <person name="Lipzen A."/>
            <person name="Meier-Kolthoff J.P."/>
            <person name="Ohm R.A."/>
            <person name="Otillar R.P."/>
            <person name="Pangilinan J."/>
            <person name="Peng Y."/>
            <person name="Rokas A."/>
            <person name="Rosa C.A."/>
            <person name="Scheuner C."/>
            <person name="Sibirny A.A."/>
            <person name="Slot J.C."/>
            <person name="Stielow J.B."/>
            <person name="Sun H."/>
            <person name="Kurtzman C.P."/>
            <person name="Blackwell M."/>
            <person name="Grigoriev I.V."/>
            <person name="Jeffries T.W."/>
        </authorList>
    </citation>
    <scope>NUCLEOTIDE SEQUENCE [LARGE SCALE GENOMIC DNA]</scope>
    <source>
        <strain evidence="9">DSM 1968</strain>
    </source>
</reference>
<dbReference type="Gene3D" id="1.10.10.580">
    <property type="entry name" value="Structural maintenance of chromosome 1. Chain E"/>
    <property type="match status" value="1"/>
</dbReference>
<feature type="compositionally biased region" description="Low complexity" evidence="5">
    <location>
        <begin position="353"/>
        <end position="362"/>
    </location>
</feature>
<feature type="region of interest" description="Disordered" evidence="5">
    <location>
        <begin position="340"/>
        <end position="362"/>
    </location>
</feature>
<keyword evidence="4" id="KW-0175">Coiled coil</keyword>
<dbReference type="PANTHER" id="PTHR12585:SF69">
    <property type="entry name" value="FI11703P"/>
    <property type="match status" value="1"/>
</dbReference>
<evidence type="ECO:0000256" key="3">
    <source>
        <dbReference type="ARBA" id="ARBA00023242"/>
    </source>
</evidence>
<gene>
    <name evidence="8" type="ORF">ASCRUDRAFT_78787</name>
</gene>
<feature type="domain" description="Rad21/Rec8-like protein N-terminal" evidence="7">
    <location>
        <begin position="1"/>
        <end position="139"/>
    </location>
</feature>
<feature type="region of interest" description="Disordered" evidence="5">
    <location>
        <begin position="558"/>
        <end position="578"/>
    </location>
</feature>
<comment type="subcellular location">
    <subcellularLocation>
        <location evidence="1">Nucleus</location>
    </subcellularLocation>
</comment>
<dbReference type="InterPro" id="IPR023093">
    <property type="entry name" value="ScpA-like_C"/>
</dbReference>
<keyword evidence="9" id="KW-1185">Reference proteome</keyword>
<proteinExistence type="inferred from homology"/>
<protein>
    <recommendedName>
        <fullName evidence="10">Rad21/Rec8-like protein N-terminal domain-containing protein</fullName>
    </recommendedName>
</protein>
<dbReference type="Pfam" id="PF04824">
    <property type="entry name" value="Rad21_Rec8"/>
    <property type="match status" value="1"/>
</dbReference>
<dbReference type="InParanoid" id="A0A1D2VQ62"/>
<dbReference type="EMBL" id="KV454475">
    <property type="protein sequence ID" value="ODV63762.1"/>
    <property type="molecule type" value="Genomic_DNA"/>
</dbReference>
<dbReference type="GO" id="GO:1990414">
    <property type="term" value="P:replication-born double-strand break repair via sister chromatid exchange"/>
    <property type="evidence" value="ECO:0007669"/>
    <property type="project" value="TreeGrafter"/>
</dbReference>
<comment type="similarity">
    <text evidence="2">Belongs to the rad21 family.</text>
</comment>
<evidence type="ECO:0000256" key="2">
    <source>
        <dbReference type="ARBA" id="ARBA00009870"/>
    </source>
</evidence>
<dbReference type="GeneID" id="30967928"/>
<evidence type="ECO:0000259" key="6">
    <source>
        <dbReference type="Pfam" id="PF04824"/>
    </source>
</evidence>
<organism evidence="8 9">
    <name type="scientific">Ascoidea rubescens DSM 1968</name>
    <dbReference type="NCBI Taxonomy" id="1344418"/>
    <lineage>
        <taxon>Eukaryota</taxon>
        <taxon>Fungi</taxon>
        <taxon>Dikarya</taxon>
        <taxon>Ascomycota</taxon>
        <taxon>Saccharomycotina</taxon>
        <taxon>Saccharomycetes</taxon>
        <taxon>Ascoideaceae</taxon>
        <taxon>Ascoidea</taxon>
    </lineage>
</organism>
<feature type="domain" description="Rad21/Rec8-like protein C-terminal eukaryotic" evidence="6">
    <location>
        <begin position="685"/>
        <end position="725"/>
    </location>
</feature>
<name>A0A1D2VQ62_9ASCO</name>
<dbReference type="Pfam" id="PF04825">
    <property type="entry name" value="Rad21_Rec8_N"/>
    <property type="match status" value="1"/>
</dbReference>
<evidence type="ECO:0000313" key="8">
    <source>
        <dbReference type="EMBL" id="ODV63762.1"/>
    </source>
</evidence>
<dbReference type="InterPro" id="IPR006910">
    <property type="entry name" value="Rad21_Rec8_N"/>
</dbReference>
<dbReference type="GO" id="GO:0005634">
    <property type="term" value="C:nucleus"/>
    <property type="evidence" value="ECO:0007669"/>
    <property type="project" value="UniProtKB-SubCell"/>
</dbReference>
<dbReference type="InterPro" id="IPR039781">
    <property type="entry name" value="Rad21/Rec8-like"/>
</dbReference>
<keyword evidence="3" id="KW-0539">Nucleus</keyword>
<feature type="region of interest" description="Disordered" evidence="5">
    <location>
        <begin position="56"/>
        <end position="79"/>
    </location>
</feature>
<dbReference type="STRING" id="1344418.A0A1D2VQ62"/>
<feature type="compositionally biased region" description="Low complexity" evidence="5">
    <location>
        <begin position="56"/>
        <end position="78"/>
    </location>
</feature>
<dbReference type="GO" id="GO:0003682">
    <property type="term" value="F:chromatin binding"/>
    <property type="evidence" value="ECO:0007669"/>
    <property type="project" value="TreeGrafter"/>
</dbReference>
<dbReference type="Proteomes" id="UP000095038">
    <property type="component" value="Unassembled WGS sequence"/>
</dbReference>
<dbReference type="OrthoDB" id="10071381at2759"/>
<dbReference type="GO" id="GO:0030892">
    <property type="term" value="C:mitotic cohesin complex"/>
    <property type="evidence" value="ECO:0007669"/>
    <property type="project" value="TreeGrafter"/>
</dbReference>
<evidence type="ECO:0000256" key="4">
    <source>
        <dbReference type="SAM" id="Coils"/>
    </source>
</evidence>
<dbReference type="AlphaFoldDB" id="A0A1D2VQ62"/>
<dbReference type="InterPro" id="IPR006909">
    <property type="entry name" value="Rad21/Rec8_C_eu"/>
</dbReference>
<evidence type="ECO:0000256" key="5">
    <source>
        <dbReference type="SAM" id="MobiDB-lite"/>
    </source>
</evidence>
<evidence type="ECO:0000259" key="7">
    <source>
        <dbReference type="Pfam" id="PF04825"/>
    </source>
</evidence>
<dbReference type="InterPro" id="IPR036390">
    <property type="entry name" value="WH_DNA-bd_sf"/>
</dbReference>
<evidence type="ECO:0000256" key="1">
    <source>
        <dbReference type="ARBA" id="ARBA00004123"/>
    </source>
</evidence>
<dbReference type="FunCoup" id="A0A1D2VQ62">
    <property type="interactions" value="171"/>
</dbReference>
<dbReference type="PANTHER" id="PTHR12585">
    <property type="entry name" value="SCC1 / RAD21 FAMILY MEMBER"/>
    <property type="match status" value="1"/>
</dbReference>
<sequence>MFYNEDLLLKQGPLATVWLAANLDKKLTKNQYLNTNITQSAQVILKNAFQSSSDVSISSQRTRQPTTATPTTTTTTATNGRVIHQQPIALRLSGQLLYGITKIYSKKEKFLLDDVTNVLTNLKKIFKPSNLNQVILPPNATITTFNNLILQDTITDTDLLWQEPLYLDLDDSIAPIASTKTKTYDQRKKQHLKPDQLHFQLDLNLEDETHDLEYGRDVQNPLSSPHQNIYPLPTSKVDDLMFSNDNLEIDFGNDFGLNLTEEQQKTPLPQKGDHSLTLDFGDQPGDHSIEAGRRAAAPLSDNIIPDISEPDLNQKDAQDFADFDIATIDARDFTIDFQLPKTPEPQTAKEDQPQTPLTPLTPAEEADLNNALPIQLPAQPEQQQQRADLQLQPIIPRKRRTYRRVGPTNALNVLKKSKIIHDSLTELPSLASQISDNYIDSLNNLLYPKIDDLLFPENKLNYINKISNPANNFLSNNNLFNQLWDVKDLNKELQAEAEARRKITLQKEAKKAEKETKAAGALEFDFDMDMDINFPELSETQALAPSQAIEDKELVEKENEEILKEEQEKEKEKEKGKEIKKEIEKTIDQLADEEDIISQTFEQRELESDQLISSLAHPSSSVHSETFDEETASVSTQSSSKISKTTINIASSLREEFFDFGSNPEKSTSFSNLISTNIQSTNPLSTIPKKQATRCFFELLVLATGDTVKLQQNQLFGEIEIKGKENLFSKFI</sequence>
<feature type="coiled-coil region" evidence="4">
    <location>
        <begin position="486"/>
        <end position="515"/>
    </location>
</feature>
<dbReference type="RefSeq" id="XP_020050069.1">
    <property type="nucleotide sequence ID" value="XM_020194292.1"/>
</dbReference>
<accession>A0A1D2VQ62</accession>
<evidence type="ECO:0008006" key="10">
    <source>
        <dbReference type="Google" id="ProtNLM"/>
    </source>
</evidence>
<dbReference type="GO" id="GO:0007064">
    <property type="term" value="P:mitotic sister chromatid cohesion"/>
    <property type="evidence" value="ECO:0007669"/>
    <property type="project" value="TreeGrafter"/>
</dbReference>